<accession>A0A2S8AH04</accession>
<dbReference type="AlphaFoldDB" id="A0A2S8AH04"/>
<dbReference type="SUPFAM" id="SSF56935">
    <property type="entry name" value="Porins"/>
    <property type="match status" value="1"/>
</dbReference>
<gene>
    <name evidence="2" type="ORF">C4S77_01815</name>
</gene>
<name>A0A2S8AH04_9FLAO</name>
<protein>
    <recommendedName>
        <fullName evidence="4">Aromatic hydrocarbon degradation protein</fullName>
    </recommendedName>
</protein>
<dbReference type="RefSeq" id="WP_105245623.1">
    <property type="nucleotide sequence ID" value="NZ_PSZM01000001.1"/>
</dbReference>
<dbReference type="Proteomes" id="UP000238042">
    <property type="component" value="Unassembled WGS sequence"/>
</dbReference>
<evidence type="ECO:0000313" key="3">
    <source>
        <dbReference type="Proteomes" id="UP000238042"/>
    </source>
</evidence>
<reference evidence="2 3" key="1">
    <citation type="submission" date="2018-02" db="EMBL/GenBank/DDBJ databases">
        <title>Genome sequences of Apibacter spp., gut symbionts of Asian honey bees.</title>
        <authorList>
            <person name="Kwong W.K."/>
            <person name="Steele M.I."/>
            <person name="Moran N.A."/>
        </authorList>
    </citation>
    <scope>NUCLEOTIDE SEQUENCE [LARGE SCALE GENOMIC DNA]</scope>
    <source>
        <strain evidence="3">wkB301</strain>
    </source>
</reference>
<keyword evidence="1" id="KW-0732">Signal</keyword>
<dbReference type="OrthoDB" id="1491239at2"/>
<feature type="chain" id="PRO_5015423921" description="Aromatic hydrocarbon degradation protein" evidence="1">
    <location>
        <begin position="21"/>
        <end position="422"/>
    </location>
</feature>
<comment type="caution">
    <text evidence="2">The sequence shown here is derived from an EMBL/GenBank/DDBJ whole genome shotgun (WGS) entry which is preliminary data.</text>
</comment>
<dbReference type="EMBL" id="PSZM01000001">
    <property type="protein sequence ID" value="PQL95556.1"/>
    <property type="molecule type" value="Genomic_DNA"/>
</dbReference>
<keyword evidence="3" id="KW-1185">Reference proteome</keyword>
<evidence type="ECO:0008006" key="4">
    <source>
        <dbReference type="Google" id="ProtNLM"/>
    </source>
</evidence>
<evidence type="ECO:0000256" key="1">
    <source>
        <dbReference type="SAM" id="SignalP"/>
    </source>
</evidence>
<sequence length="422" mass="47886">MKFKIFLLFIFILATHLINAQQTSTSPYSSIGLGDNKTNSDIVISSMGGIGTAYISDFNNEVNFVNPAANRNLRYTSFNISVNTDYTDEKTSLESSDRSTTYLANLAFAFPIGQKSRAGVNLQPYTNIGYDMTLDATSPVNMKSILKGRGGLNSFNGFYSYNVTKELSLGAKIGYIWGELKKEQENSIQDAALISGIFNKKEYNFFDYTLALAYQKKLKKDHLLKLGATYNIGHKVNTDIDYVYSTYYYDVYGNKKSVDTLTYINGEKKTKIPSSFSLGVAYGKEFKWSLGADFKFTNQSKLEIPEDNLEYKNRYRVAIGGWVLPNVNSFRSYFQRVIYRYGIYYENTGIELYNHTINQYGLTAGMSLPLGKSGRQDPSLLNLGIELGQRGTKSDGLIKENFVNFKIGFNFDDLWFRKRRYD</sequence>
<dbReference type="Gene3D" id="2.40.160.60">
    <property type="entry name" value="Outer membrane protein transport protein (OMPP1/FadL/TodX)"/>
    <property type="match status" value="1"/>
</dbReference>
<proteinExistence type="predicted"/>
<feature type="signal peptide" evidence="1">
    <location>
        <begin position="1"/>
        <end position="20"/>
    </location>
</feature>
<evidence type="ECO:0000313" key="2">
    <source>
        <dbReference type="EMBL" id="PQL95556.1"/>
    </source>
</evidence>
<organism evidence="2 3">
    <name type="scientific">Apibacter adventoris</name>
    <dbReference type="NCBI Taxonomy" id="1679466"/>
    <lineage>
        <taxon>Bacteria</taxon>
        <taxon>Pseudomonadati</taxon>
        <taxon>Bacteroidota</taxon>
        <taxon>Flavobacteriia</taxon>
        <taxon>Flavobacteriales</taxon>
        <taxon>Weeksellaceae</taxon>
        <taxon>Apibacter</taxon>
    </lineage>
</organism>